<reference evidence="2" key="1">
    <citation type="journal article" date="2014" name="Front. Microbiol.">
        <title>High frequency of phylogenetically diverse reductive dehalogenase-homologous genes in deep subseafloor sedimentary metagenomes.</title>
        <authorList>
            <person name="Kawai M."/>
            <person name="Futagami T."/>
            <person name="Toyoda A."/>
            <person name="Takaki Y."/>
            <person name="Nishi S."/>
            <person name="Hori S."/>
            <person name="Arai W."/>
            <person name="Tsubouchi T."/>
            <person name="Morono Y."/>
            <person name="Uchiyama I."/>
            <person name="Ito T."/>
            <person name="Fujiyama A."/>
            <person name="Inagaki F."/>
            <person name="Takami H."/>
        </authorList>
    </citation>
    <scope>NUCLEOTIDE SEQUENCE</scope>
    <source>
        <strain evidence="2">Expedition CK06-06</strain>
    </source>
</reference>
<proteinExistence type="predicted"/>
<dbReference type="EMBL" id="BARU01005867">
    <property type="protein sequence ID" value="GAH42453.1"/>
    <property type="molecule type" value="Genomic_DNA"/>
</dbReference>
<organism evidence="2">
    <name type="scientific">marine sediment metagenome</name>
    <dbReference type="NCBI Taxonomy" id="412755"/>
    <lineage>
        <taxon>unclassified sequences</taxon>
        <taxon>metagenomes</taxon>
        <taxon>ecological metagenomes</taxon>
    </lineage>
</organism>
<dbReference type="GO" id="GO:0006355">
    <property type="term" value="P:regulation of DNA-templated transcription"/>
    <property type="evidence" value="ECO:0007669"/>
    <property type="project" value="InterPro"/>
</dbReference>
<dbReference type="InterPro" id="IPR013321">
    <property type="entry name" value="Arc_rbn_hlx_hlx"/>
</dbReference>
<evidence type="ECO:0000259" key="1">
    <source>
        <dbReference type="Pfam" id="PF01402"/>
    </source>
</evidence>
<comment type="caution">
    <text evidence="2">The sequence shown here is derived from an EMBL/GenBank/DDBJ whole genome shotgun (WGS) entry which is preliminary data.</text>
</comment>
<protein>
    <recommendedName>
        <fullName evidence="1">Ribbon-helix-helix protein CopG domain-containing protein</fullName>
    </recommendedName>
</protein>
<dbReference type="CDD" id="cd22231">
    <property type="entry name" value="RHH_NikR_HicB-like"/>
    <property type="match status" value="1"/>
</dbReference>
<dbReference type="AlphaFoldDB" id="X1HAX7"/>
<dbReference type="Pfam" id="PF01402">
    <property type="entry name" value="RHH_1"/>
    <property type="match status" value="1"/>
</dbReference>
<dbReference type="SUPFAM" id="SSF47598">
    <property type="entry name" value="Ribbon-helix-helix"/>
    <property type="match status" value="1"/>
</dbReference>
<sequence>MKIITINLPEKYLEAIQTLNDLGVYPSRSEAIRTALSQFLSDELKMFENLEEETFKMLVRSNQKNRS</sequence>
<gene>
    <name evidence="2" type="ORF">S03H2_11498</name>
</gene>
<name>X1HAX7_9ZZZZ</name>
<feature type="domain" description="Ribbon-helix-helix protein CopG" evidence="1">
    <location>
        <begin position="2"/>
        <end position="40"/>
    </location>
</feature>
<dbReference type="InterPro" id="IPR010985">
    <property type="entry name" value="Ribbon_hlx_hlx"/>
</dbReference>
<evidence type="ECO:0000313" key="2">
    <source>
        <dbReference type="EMBL" id="GAH42453.1"/>
    </source>
</evidence>
<dbReference type="InterPro" id="IPR002145">
    <property type="entry name" value="CopG"/>
</dbReference>
<accession>X1HAX7</accession>
<dbReference type="Gene3D" id="1.10.1220.10">
    <property type="entry name" value="Met repressor-like"/>
    <property type="match status" value="1"/>
</dbReference>